<name>W6S3U3_9HYPH</name>
<geneLocation type="plasmid" evidence="1 2">
    <name>pLPU83c</name>
</geneLocation>
<proteinExistence type="predicted"/>
<gene>
    <name evidence="1" type="ORF">LPU83_pLPU83c_0434</name>
</gene>
<dbReference type="Proteomes" id="UP000019443">
    <property type="component" value="Plasmid pLPU83c"/>
</dbReference>
<keyword evidence="2" id="KW-1185">Reference proteome</keyword>
<evidence type="ECO:0000313" key="2">
    <source>
        <dbReference type="Proteomes" id="UP000019443"/>
    </source>
</evidence>
<evidence type="ECO:0008006" key="3">
    <source>
        <dbReference type="Google" id="ProtNLM"/>
    </source>
</evidence>
<dbReference type="KEGG" id="rhl:LPU83_pLPU83c_0434"/>
<keyword evidence="1" id="KW-0614">Plasmid</keyword>
<sequence length="139" mass="15492">MSIASLPAPPYYVVCFSSQRTDVEDGYGEIGVAMVELAKQQPGFLGFESARRADGFGIINSYWRNEEASEHGKPLSITLRRNAGAGQTGTRVMKSASPLFREPTDLKLMLSKWDDFRHRPAPAKHDRSSCSNFCCYYSC</sequence>
<reference evidence="1" key="1">
    <citation type="submission" date="2013-11" db="EMBL/GenBank/DDBJ databases">
        <title>Draft genome sequence of the broad-host-range Rhizobium sp. LPU83 strain, a member of the low-genetic diversity Oregon-like Rhizobium sp. group.</title>
        <authorList>
            <person name="Wibberg D."/>
            <person name="Puehler A."/>
            <person name="Schlueter A."/>
        </authorList>
    </citation>
    <scope>NUCLEOTIDE SEQUENCE [LARGE SCALE GENOMIC DNA]</scope>
    <source>
        <strain evidence="1">LPU83</strain>
        <plasmid evidence="1">pLPU83c</plasmid>
    </source>
</reference>
<dbReference type="HOGENOM" id="CLU_1843534_0_0_5"/>
<dbReference type="Gene3D" id="3.30.70.100">
    <property type="match status" value="1"/>
</dbReference>
<dbReference type="PANTHER" id="PTHR37811">
    <property type="entry name" value="BLL5343 PROTEIN"/>
    <property type="match status" value="1"/>
</dbReference>
<dbReference type="InterPro" id="IPR011008">
    <property type="entry name" value="Dimeric_a/b-barrel"/>
</dbReference>
<dbReference type="PATRIC" id="fig|348824.6.peg.5169"/>
<accession>W6S3U3</accession>
<dbReference type="PANTHER" id="PTHR37811:SF2">
    <property type="entry name" value="ABM DOMAIN-CONTAINING PROTEIN"/>
    <property type="match status" value="1"/>
</dbReference>
<organism evidence="1 2">
    <name type="scientific">Rhizobium favelukesii</name>
    <dbReference type="NCBI Taxonomy" id="348824"/>
    <lineage>
        <taxon>Bacteria</taxon>
        <taxon>Pseudomonadati</taxon>
        <taxon>Pseudomonadota</taxon>
        <taxon>Alphaproteobacteria</taxon>
        <taxon>Hyphomicrobiales</taxon>
        <taxon>Rhizobiaceae</taxon>
        <taxon>Rhizobium/Agrobacterium group</taxon>
        <taxon>Rhizobium</taxon>
    </lineage>
</organism>
<dbReference type="SUPFAM" id="SSF54909">
    <property type="entry name" value="Dimeric alpha+beta barrel"/>
    <property type="match status" value="1"/>
</dbReference>
<protein>
    <recommendedName>
        <fullName evidence="3">ABM domain-containing protein</fullName>
    </recommendedName>
</protein>
<evidence type="ECO:0000313" key="1">
    <source>
        <dbReference type="EMBL" id="CDM60996.1"/>
    </source>
</evidence>
<dbReference type="AlphaFoldDB" id="W6S3U3"/>
<dbReference type="InterPro" id="IPR052936">
    <property type="entry name" value="Jasmonate_Hydroxylase-like"/>
</dbReference>
<dbReference type="EMBL" id="HG916854">
    <property type="protein sequence ID" value="CDM60996.1"/>
    <property type="molecule type" value="Genomic_DNA"/>
</dbReference>